<reference evidence="2 3" key="1">
    <citation type="journal article" date="2019" name="Sci. Rep.">
        <title>A high-quality genome of Eragrostis curvula grass provides insights into Poaceae evolution and supports new strategies to enhance forage quality.</title>
        <authorList>
            <person name="Carballo J."/>
            <person name="Santos B.A.C.M."/>
            <person name="Zappacosta D."/>
            <person name="Garbus I."/>
            <person name="Selva J.P."/>
            <person name="Gallo C.A."/>
            <person name="Diaz A."/>
            <person name="Albertini E."/>
            <person name="Caccamo M."/>
            <person name="Echenique V."/>
        </authorList>
    </citation>
    <scope>NUCLEOTIDE SEQUENCE [LARGE SCALE GENOMIC DNA]</scope>
    <source>
        <strain evidence="3">cv. Victoria</strain>
        <tissue evidence="2">Leaf</tissue>
    </source>
</reference>
<gene>
    <name evidence="2" type="ORF">EJB05_57249</name>
</gene>
<dbReference type="Gramene" id="TVT97502">
    <property type="protein sequence ID" value="TVT97502"/>
    <property type="gene ID" value="EJB05_57249"/>
</dbReference>
<keyword evidence="3" id="KW-1185">Reference proteome</keyword>
<accession>A0A5J9SF38</accession>
<feature type="non-terminal residue" evidence="2">
    <location>
        <position position="1"/>
    </location>
</feature>
<proteinExistence type="predicted"/>
<evidence type="ECO:0000313" key="3">
    <source>
        <dbReference type="Proteomes" id="UP000324897"/>
    </source>
</evidence>
<feature type="compositionally biased region" description="Basic and acidic residues" evidence="1">
    <location>
        <begin position="31"/>
        <end position="42"/>
    </location>
</feature>
<evidence type="ECO:0000313" key="2">
    <source>
        <dbReference type="EMBL" id="TVT97502.1"/>
    </source>
</evidence>
<dbReference type="AlphaFoldDB" id="A0A5J9SF38"/>
<evidence type="ECO:0000256" key="1">
    <source>
        <dbReference type="SAM" id="MobiDB-lite"/>
    </source>
</evidence>
<comment type="caution">
    <text evidence="2">The sequence shown here is derived from an EMBL/GenBank/DDBJ whole genome shotgun (WGS) entry which is preliminary data.</text>
</comment>
<dbReference type="EMBL" id="RWGY01000992">
    <property type="protein sequence ID" value="TVT97502.1"/>
    <property type="molecule type" value="Genomic_DNA"/>
</dbReference>
<feature type="region of interest" description="Disordered" evidence="1">
    <location>
        <begin position="1"/>
        <end position="42"/>
    </location>
</feature>
<name>A0A5J9SF38_9POAL</name>
<organism evidence="2 3">
    <name type="scientific">Eragrostis curvula</name>
    <name type="common">weeping love grass</name>
    <dbReference type="NCBI Taxonomy" id="38414"/>
    <lineage>
        <taxon>Eukaryota</taxon>
        <taxon>Viridiplantae</taxon>
        <taxon>Streptophyta</taxon>
        <taxon>Embryophyta</taxon>
        <taxon>Tracheophyta</taxon>
        <taxon>Spermatophyta</taxon>
        <taxon>Magnoliopsida</taxon>
        <taxon>Liliopsida</taxon>
        <taxon>Poales</taxon>
        <taxon>Poaceae</taxon>
        <taxon>PACMAD clade</taxon>
        <taxon>Chloridoideae</taxon>
        <taxon>Eragrostideae</taxon>
        <taxon>Eragrostidinae</taxon>
        <taxon>Eragrostis</taxon>
    </lineage>
</organism>
<dbReference type="Proteomes" id="UP000324897">
    <property type="component" value="Unassembled WGS sequence"/>
</dbReference>
<protein>
    <submittedName>
        <fullName evidence="2">Uncharacterized protein</fullName>
    </submittedName>
</protein>
<dbReference type="OrthoDB" id="1937539at2759"/>
<sequence>MTMPSGSGSDPLLARGGDDGMADGAAATAAVDHRGRPADRRATGGWKSALFIIGKHSPFLCKPSSSS</sequence>